<organism evidence="1 2">
    <name type="scientific">Streptomyces lavendofoliae</name>
    <dbReference type="NCBI Taxonomy" id="67314"/>
    <lineage>
        <taxon>Bacteria</taxon>
        <taxon>Bacillati</taxon>
        <taxon>Actinomycetota</taxon>
        <taxon>Actinomycetes</taxon>
        <taxon>Kitasatosporales</taxon>
        <taxon>Streptomycetaceae</taxon>
        <taxon>Streptomyces</taxon>
    </lineage>
</organism>
<dbReference type="AlphaFoldDB" id="A0A918I3F0"/>
<accession>A0A918I3F0</accession>
<dbReference type="EMBL" id="BMTP01000020">
    <property type="protein sequence ID" value="GGU62777.1"/>
    <property type="molecule type" value="Genomic_DNA"/>
</dbReference>
<gene>
    <name evidence="1" type="ORF">GCM10010274_59510</name>
</gene>
<name>A0A918I3F0_9ACTN</name>
<comment type="caution">
    <text evidence="1">The sequence shown here is derived from an EMBL/GenBank/DDBJ whole genome shotgun (WGS) entry which is preliminary data.</text>
</comment>
<protein>
    <submittedName>
        <fullName evidence="1">Uncharacterized protein</fullName>
    </submittedName>
</protein>
<proteinExistence type="predicted"/>
<dbReference type="RefSeq" id="WP_176737694.1">
    <property type="nucleotide sequence ID" value="NZ_BMTP01000020.1"/>
</dbReference>
<evidence type="ECO:0000313" key="2">
    <source>
        <dbReference type="Proteomes" id="UP000636661"/>
    </source>
</evidence>
<evidence type="ECO:0000313" key="1">
    <source>
        <dbReference type="EMBL" id="GGU62777.1"/>
    </source>
</evidence>
<keyword evidence="2" id="KW-1185">Reference proteome</keyword>
<reference evidence="1" key="1">
    <citation type="journal article" date="2014" name="Int. J. Syst. Evol. Microbiol.">
        <title>Complete genome sequence of Corynebacterium casei LMG S-19264T (=DSM 44701T), isolated from a smear-ripened cheese.</title>
        <authorList>
            <consortium name="US DOE Joint Genome Institute (JGI-PGF)"/>
            <person name="Walter F."/>
            <person name="Albersmeier A."/>
            <person name="Kalinowski J."/>
            <person name="Ruckert C."/>
        </authorList>
    </citation>
    <scope>NUCLEOTIDE SEQUENCE</scope>
    <source>
        <strain evidence="1">JCM 4391</strain>
    </source>
</reference>
<reference evidence="1" key="2">
    <citation type="submission" date="2020-09" db="EMBL/GenBank/DDBJ databases">
        <authorList>
            <person name="Sun Q."/>
            <person name="Ohkuma M."/>
        </authorList>
    </citation>
    <scope>NUCLEOTIDE SEQUENCE</scope>
    <source>
        <strain evidence="1">JCM 4391</strain>
    </source>
</reference>
<sequence>MSSLAHAVPLNDLIRHETETTEPTCICGPETQPVEQLDGTIDWLLMHHSLDGREIP</sequence>
<dbReference type="Proteomes" id="UP000636661">
    <property type="component" value="Unassembled WGS sequence"/>
</dbReference>